<organism evidence="1 2">
    <name type="scientific">Dictyocaulus viviparus</name>
    <name type="common">Bovine lungworm</name>
    <dbReference type="NCBI Taxonomy" id="29172"/>
    <lineage>
        <taxon>Eukaryota</taxon>
        <taxon>Metazoa</taxon>
        <taxon>Ecdysozoa</taxon>
        <taxon>Nematoda</taxon>
        <taxon>Chromadorea</taxon>
        <taxon>Rhabditida</taxon>
        <taxon>Rhabditina</taxon>
        <taxon>Rhabditomorpha</taxon>
        <taxon>Strongyloidea</taxon>
        <taxon>Metastrongylidae</taxon>
        <taxon>Dictyocaulus</taxon>
    </lineage>
</organism>
<dbReference type="OrthoDB" id="5846381at2759"/>
<proteinExistence type="predicted"/>
<dbReference type="EMBL" id="KN716356">
    <property type="protein sequence ID" value="KJH46359.1"/>
    <property type="molecule type" value="Genomic_DNA"/>
</dbReference>
<evidence type="ECO:0000313" key="1">
    <source>
        <dbReference type="EMBL" id="KJH46359.1"/>
    </source>
</evidence>
<evidence type="ECO:0000313" key="2">
    <source>
        <dbReference type="Proteomes" id="UP000053766"/>
    </source>
</evidence>
<protein>
    <submittedName>
        <fullName evidence="1">Uncharacterized protein</fullName>
    </submittedName>
</protein>
<gene>
    <name evidence="1" type="ORF">DICVIV_07569</name>
</gene>
<name>A0A0D8XRL0_DICVI</name>
<dbReference type="AlphaFoldDB" id="A0A0D8XRL0"/>
<reference evidence="2" key="2">
    <citation type="journal article" date="2016" name="Sci. Rep.">
        <title>Dictyocaulus viviparus genome, variome and transcriptome elucidate lungworm biology and support future intervention.</title>
        <authorList>
            <person name="McNulty S.N."/>
            <person name="Strube C."/>
            <person name="Rosa B.A."/>
            <person name="Martin J.C."/>
            <person name="Tyagi R."/>
            <person name="Choi Y.J."/>
            <person name="Wang Q."/>
            <person name="Hallsworth Pepin K."/>
            <person name="Zhang X."/>
            <person name="Ozersky P."/>
            <person name="Wilson R.K."/>
            <person name="Sternberg P.W."/>
            <person name="Gasser R.B."/>
            <person name="Mitreva M."/>
        </authorList>
    </citation>
    <scope>NUCLEOTIDE SEQUENCE [LARGE SCALE GENOMIC DNA]</scope>
    <source>
        <strain evidence="2">HannoverDv2000</strain>
    </source>
</reference>
<sequence length="284" mass="31871">MRSPLENENENRREKEISFVENDFLSWKRWIRLNTIIVSIQCREAVGVAIGFRPNCHPKPNGGCKCDIKSGGIDTLVEFASDEELATADNKKKLNEEINKKYGDFKENCFPKPSGGCKCNVDLGHGEQVMEYSSNAECRKSIEDKNPAPMCKIFEYLEKTAQNKANLNEEIEGKFGNFKENCFPKPSGGCRCNEKDAHGNEVVTSYNNAAECKINRISRDVGVATQRQPLNANVYQQKVRSRDPPRCLCVVGKTAEGRDITERRMKDSDCKCKEGERGPGCQAA</sequence>
<dbReference type="Proteomes" id="UP000053766">
    <property type="component" value="Unassembled WGS sequence"/>
</dbReference>
<reference evidence="1 2" key="1">
    <citation type="submission" date="2013-11" db="EMBL/GenBank/DDBJ databases">
        <title>Draft genome of the bovine lungworm Dictyocaulus viviparus.</title>
        <authorList>
            <person name="Mitreva M."/>
        </authorList>
    </citation>
    <scope>NUCLEOTIDE SEQUENCE [LARGE SCALE GENOMIC DNA]</scope>
    <source>
        <strain evidence="1 2">HannoverDv2000</strain>
    </source>
</reference>
<keyword evidence="2" id="KW-1185">Reference proteome</keyword>
<accession>A0A0D8XRL0</accession>